<dbReference type="InterPro" id="IPR025724">
    <property type="entry name" value="GAG-pre-integrase_dom"/>
</dbReference>
<dbReference type="EMBL" id="AM466443">
    <property type="protein sequence ID" value="CAN81331.1"/>
    <property type="molecule type" value="Genomic_DNA"/>
</dbReference>
<reference evidence="4" key="1">
    <citation type="journal article" date="2007" name="PLoS ONE">
        <title>The first genome sequence of an elite grapevine cultivar (Pinot noir Vitis vinifera L.): coping with a highly heterozygous genome.</title>
        <authorList>
            <person name="Velasco R."/>
            <person name="Zharkikh A."/>
            <person name="Troggio M."/>
            <person name="Cartwright D.A."/>
            <person name="Cestaro A."/>
            <person name="Pruss D."/>
            <person name="Pindo M."/>
            <person name="FitzGerald L.M."/>
            <person name="Vezzulli S."/>
            <person name="Reid J."/>
            <person name="Malacarne G."/>
            <person name="Iliev D."/>
            <person name="Coppola G."/>
            <person name="Wardell B."/>
            <person name="Micheletti D."/>
            <person name="Macalma T."/>
            <person name="Facci M."/>
            <person name="Mitchell J.T."/>
            <person name="Perazzolli M."/>
            <person name="Eldredge G."/>
            <person name="Gatto P."/>
            <person name="Oyzerski R."/>
            <person name="Moretto M."/>
            <person name="Gutin N."/>
            <person name="Stefanini M."/>
            <person name="Chen Y."/>
            <person name="Segala C."/>
            <person name="Davenport C."/>
            <person name="Dematte L."/>
            <person name="Mraz A."/>
            <person name="Battilana J."/>
            <person name="Stormo K."/>
            <person name="Costa F."/>
            <person name="Tao Q."/>
            <person name="Si-Ammour A."/>
            <person name="Harkins T."/>
            <person name="Lackey A."/>
            <person name="Perbost C."/>
            <person name="Taillon B."/>
            <person name="Stella A."/>
            <person name="Solovyev V."/>
            <person name="Fawcett J.A."/>
            <person name="Sterck L."/>
            <person name="Vandepoele K."/>
            <person name="Grando S.M."/>
            <person name="Toppo S."/>
            <person name="Moser C."/>
            <person name="Lanchbury J."/>
            <person name="Bogden R."/>
            <person name="Skolnick M."/>
            <person name="Sgaramella V."/>
            <person name="Bhatnagar S.K."/>
            <person name="Fontana P."/>
            <person name="Gutin A."/>
            <person name="Van de Peer Y."/>
            <person name="Salamini F."/>
            <person name="Viola R."/>
        </authorList>
    </citation>
    <scope>NUCLEOTIDE SEQUENCE</scope>
</reference>
<dbReference type="PANTHER" id="PTHR42648:SF21">
    <property type="entry name" value="CYSTEINE-RICH RLK (RECEPTOR-LIKE PROTEIN KINASE) 8"/>
    <property type="match status" value="1"/>
</dbReference>
<dbReference type="InterPro" id="IPR039537">
    <property type="entry name" value="Retrotran_Ty1/copia-like"/>
</dbReference>
<dbReference type="Pfam" id="PF22936">
    <property type="entry name" value="Pol_BBD"/>
    <property type="match status" value="1"/>
</dbReference>
<dbReference type="PANTHER" id="PTHR42648">
    <property type="entry name" value="TRANSPOSASE, PUTATIVE-RELATED"/>
    <property type="match status" value="1"/>
</dbReference>
<dbReference type="GO" id="GO:0006508">
    <property type="term" value="P:proteolysis"/>
    <property type="evidence" value="ECO:0007669"/>
    <property type="project" value="UniProtKB-KW"/>
</dbReference>
<dbReference type="AlphaFoldDB" id="A5BPB8"/>
<evidence type="ECO:0000259" key="3">
    <source>
        <dbReference type="Pfam" id="PF22936"/>
    </source>
</evidence>
<sequence length="456" mass="51918">MEEISWRQKSRELWLKEGDKNTRSFHKMANAQRRRNFLAKLKVNGELLVGEDSNKEGVTNSFQRILAELGVEAGKDNLEYLSWVFMWFEACLGLKINARKSELIRVGDIQNLEELAGILGCKVTTLSTTYLGLLLGASYKCLRVWEGVEGGLIKACLVEATVSLKRCKSHGDKRGLGYINKIKTPTRGDTIFVKGKEETLNHVTPSSASPLCAYCKKFRHSKKDRPKCNVVCTALRARAPSEWYSGCSRHMTGEKFFFTSFEDFNGGNVTFSDGCIARVRGRYSGFISRYPDLDGVLFINGLKANLISIRQICDICSKAKIGVTELWHRRLGHINYGDLVHLTNKDLVRGIPKLSDQPNTLHGECMKALRTPQQNGVVERKDYVLQEMVRVMLHMHDTPIYFWAEAINMASYTANRVFLRPRMDKTSYELCLRKKPNLKYIRIFGNECYILKDGEN</sequence>
<evidence type="ECO:0000256" key="1">
    <source>
        <dbReference type="ARBA" id="ARBA00022670"/>
    </source>
</evidence>
<dbReference type="Gene3D" id="3.30.420.10">
    <property type="entry name" value="Ribonuclease H-like superfamily/Ribonuclease H"/>
    <property type="match status" value="1"/>
</dbReference>
<proteinExistence type="predicted"/>
<dbReference type="Pfam" id="PF13976">
    <property type="entry name" value="gag_pre-integrs"/>
    <property type="match status" value="1"/>
</dbReference>
<evidence type="ECO:0000259" key="2">
    <source>
        <dbReference type="Pfam" id="PF13976"/>
    </source>
</evidence>
<feature type="domain" description="Retrovirus-related Pol polyprotein from transposon TNT 1-94-like beta-barrel" evidence="3">
    <location>
        <begin position="245"/>
        <end position="312"/>
    </location>
</feature>
<dbReference type="GO" id="GO:0003676">
    <property type="term" value="F:nucleic acid binding"/>
    <property type="evidence" value="ECO:0007669"/>
    <property type="project" value="InterPro"/>
</dbReference>
<dbReference type="GO" id="GO:0008233">
    <property type="term" value="F:peptidase activity"/>
    <property type="evidence" value="ECO:0007669"/>
    <property type="project" value="UniProtKB-KW"/>
</dbReference>
<protein>
    <submittedName>
        <fullName evidence="4">Uncharacterized protein</fullName>
    </submittedName>
</protein>
<accession>A5BPB8</accession>
<keyword evidence="1" id="KW-0645">Protease</keyword>
<keyword evidence="1" id="KW-0378">Hydrolase</keyword>
<dbReference type="SUPFAM" id="SSF53098">
    <property type="entry name" value="Ribonuclease H-like"/>
    <property type="match status" value="1"/>
</dbReference>
<dbReference type="InterPro" id="IPR012337">
    <property type="entry name" value="RNaseH-like_sf"/>
</dbReference>
<evidence type="ECO:0000313" key="4">
    <source>
        <dbReference type="EMBL" id="CAN81331.1"/>
    </source>
</evidence>
<feature type="domain" description="GAG-pre-integrase" evidence="2">
    <location>
        <begin position="318"/>
        <end position="357"/>
    </location>
</feature>
<dbReference type="InterPro" id="IPR036397">
    <property type="entry name" value="RNaseH_sf"/>
</dbReference>
<dbReference type="InterPro" id="IPR054722">
    <property type="entry name" value="PolX-like_BBD"/>
</dbReference>
<gene>
    <name evidence="4" type="ORF">VITISV_039335</name>
</gene>
<name>A5BPB8_VITVI</name>
<organism evidence="4">
    <name type="scientific">Vitis vinifera</name>
    <name type="common">Grape</name>
    <dbReference type="NCBI Taxonomy" id="29760"/>
    <lineage>
        <taxon>Eukaryota</taxon>
        <taxon>Viridiplantae</taxon>
        <taxon>Streptophyta</taxon>
        <taxon>Embryophyta</taxon>
        <taxon>Tracheophyta</taxon>
        <taxon>Spermatophyta</taxon>
        <taxon>Magnoliopsida</taxon>
        <taxon>eudicotyledons</taxon>
        <taxon>Gunneridae</taxon>
        <taxon>Pentapetalae</taxon>
        <taxon>rosids</taxon>
        <taxon>Vitales</taxon>
        <taxon>Vitaceae</taxon>
        <taxon>Viteae</taxon>
        <taxon>Vitis</taxon>
    </lineage>
</organism>